<dbReference type="InterPro" id="IPR002305">
    <property type="entry name" value="aa-tRNA-synth_Ic"/>
</dbReference>
<keyword evidence="7 9" id="KW-0030">Aminoacyl-tRNA synthetase</keyword>
<evidence type="ECO:0000256" key="9">
    <source>
        <dbReference type="RuleBase" id="RU363036"/>
    </source>
</evidence>
<dbReference type="GO" id="GO:0006436">
    <property type="term" value="P:tryptophanyl-tRNA aminoacylation"/>
    <property type="evidence" value="ECO:0007669"/>
    <property type="project" value="UniProtKB-UniRule"/>
</dbReference>
<keyword evidence="5 9" id="KW-0067">ATP-binding</keyword>
<keyword evidence="11" id="KW-1185">Reference proteome</keyword>
<evidence type="ECO:0000256" key="6">
    <source>
        <dbReference type="ARBA" id="ARBA00022917"/>
    </source>
</evidence>
<dbReference type="EMBL" id="JACHVQ010000001">
    <property type="protein sequence ID" value="MBB2890521.1"/>
    <property type="molecule type" value="Genomic_DNA"/>
</dbReference>
<dbReference type="InterPro" id="IPR014729">
    <property type="entry name" value="Rossmann-like_a/b/a_fold"/>
</dbReference>
<dbReference type="GO" id="GO:0004830">
    <property type="term" value="F:tryptophan-tRNA ligase activity"/>
    <property type="evidence" value="ECO:0007669"/>
    <property type="project" value="UniProtKB-UniRule"/>
</dbReference>
<comment type="similarity">
    <text evidence="1 9">Belongs to the class-I aminoacyl-tRNA synthetase family.</text>
</comment>
<dbReference type="InterPro" id="IPR002306">
    <property type="entry name" value="Trp-tRNA-ligase"/>
</dbReference>
<keyword evidence="3 9" id="KW-0436">Ligase</keyword>
<dbReference type="Pfam" id="PF00579">
    <property type="entry name" value="tRNA-synt_1b"/>
    <property type="match status" value="1"/>
</dbReference>
<evidence type="ECO:0000256" key="7">
    <source>
        <dbReference type="ARBA" id="ARBA00023146"/>
    </source>
</evidence>
<dbReference type="NCBIfam" id="TIGR00233">
    <property type="entry name" value="trpS"/>
    <property type="match status" value="1"/>
</dbReference>
<dbReference type="PANTHER" id="PTHR43766">
    <property type="entry name" value="TRYPTOPHAN--TRNA LIGASE, MITOCHONDRIAL"/>
    <property type="match status" value="1"/>
</dbReference>
<comment type="caution">
    <text evidence="10">The sequence shown here is derived from an EMBL/GenBank/DDBJ whole genome shotgun (WGS) entry which is preliminary data.</text>
</comment>
<evidence type="ECO:0000313" key="11">
    <source>
        <dbReference type="Proteomes" id="UP000559182"/>
    </source>
</evidence>
<evidence type="ECO:0000256" key="1">
    <source>
        <dbReference type="ARBA" id="ARBA00005594"/>
    </source>
</evidence>
<name>A0A839N6Z4_9MICO</name>
<protein>
    <recommendedName>
        <fullName evidence="2 8">Tryptophan--tRNA ligase</fullName>
        <ecNumber evidence="2 8">6.1.1.2</ecNumber>
    </recommendedName>
</protein>
<dbReference type="PRINTS" id="PR01039">
    <property type="entry name" value="TRNASYNTHTRP"/>
</dbReference>
<dbReference type="InterPro" id="IPR050203">
    <property type="entry name" value="Trp-tRNA_synthetase"/>
</dbReference>
<dbReference type="GO" id="GO:0005524">
    <property type="term" value="F:ATP binding"/>
    <property type="evidence" value="ECO:0007669"/>
    <property type="project" value="UniProtKB-KW"/>
</dbReference>
<dbReference type="Proteomes" id="UP000559182">
    <property type="component" value="Unassembled WGS sequence"/>
</dbReference>
<dbReference type="PANTHER" id="PTHR43766:SF1">
    <property type="entry name" value="TRYPTOPHAN--TRNA LIGASE, MITOCHONDRIAL"/>
    <property type="match status" value="1"/>
</dbReference>
<dbReference type="PROSITE" id="PS00178">
    <property type="entry name" value="AA_TRNA_LIGASE_I"/>
    <property type="match status" value="1"/>
</dbReference>
<keyword evidence="6 9" id="KW-0648">Protein biosynthesis</keyword>
<evidence type="ECO:0000256" key="8">
    <source>
        <dbReference type="NCBIfam" id="TIGR00233"/>
    </source>
</evidence>
<evidence type="ECO:0000256" key="3">
    <source>
        <dbReference type="ARBA" id="ARBA00022598"/>
    </source>
</evidence>
<dbReference type="RefSeq" id="WP_183318677.1">
    <property type="nucleotide sequence ID" value="NZ_JACHVQ010000001.1"/>
</dbReference>
<dbReference type="EC" id="6.1.1.2" evidence="2 8"/>
<sequence length="365" mass="39686">MTTLETIDTHADASYAASVARSDTIHRLIDDPHAPGREKLRVLTGDRPTGPLHIGHLFATLKSRVAIQDKGIDTFILVADYQVITDRDRPGDLRAATLGQIADYLAAGIDPGRSTIFAHSAVPAIGQLMLPFLSLVTDGELRRNPTVKDELDATDGRPLSGLLLTYPVHQAADILSVHGTVVPVGRDQLPHVEQTRAIARRFNQRYAGGEEYFRTPDALLTQVPVLPGLDGRKMSTSRGNGIALGMTADETATRIRKARTDSERVISYDPDHRPEVSSMLRTTGLFTGETPETIVDRIGDGGAARLKDALTTAVNDGLAVHRKRRAELVADPAYLEDVLHQGNSRAAELADRTLTDVQQRLGMSY</sequence>
<proteinExistence type="inferred from homology"/>
<evidence type="ECO:0000313" key="10">
    <source>
        <dbReference type="EMBL" id="MBB2890521.1"/>
    </source>
</evidence>
<keyword evidence="4 9" id="KW-0547">Nucleotide-binding</keyword>
<evidence type="ECO:0000256" key="2">
    <source>
        <dbReference type="ARBA" id="ARBA00013161"/>
    </source>
</evidence>
<evidence type="ECO:0000256" key="4">
    <source>
        <dbReference type="ARBA" id="ARBA00022741"/>
    </source>
</evidence>
<dbReference type="SUPFAM" id="SSF52374">
    <property type="entry name" value="Nucleotidylyl transferase"/>
    <property type="match status" value="1"/>
</dbReference>
<evidence type="ECO:0000256" key="5">
    <source>
        <dbReference type="ARBA" id="ARBA00022840"/>
    </source>
</evidence>
<dbReference type="Gene3D" id="1.10.240.10">
    <property type="entry name" value="Tyrosyl-Transfer RNA Synthetase"/>
    <property type="match status" value="1"/>
</dbReference>
<gene>
    <name evidence="10" type="ORF">FHU39_000505</name>
</gene>
<accession>A0A839N6Z4</accession>
<organism evidence="10 11">
    <name type="scientific">Flexivirga oryzae</name>
    <dbReference type="NCBI Taxonomy" id="1794944"/>
    <lineage>
        <taxon>Bacteria</taxon>
        <taxon>Bacillati</taxon>
        <taxon>Actinomycetota</taxon>
        <taxon>Actinomycetes</taxon>
        <taxon>Micrococcales</taxon>
        <taxon>Dermacoccaceae</taxon>
        <taxon>Flexivirga</taxon>
    </lineage>
</organism>
<dbReference type="Gene3D" id="3.40.50.620">
    <property type="entry name" value="HUPs"/>
    <property type="match status" value="1"/>
</dbReference>
<dbReference type="GO" id="GO:0005829">
    <property type="term" value="C:cytosol"/>
    <property type="evidence" value="ECO:0007669"/>
    <property type="project" value="TreeGrafter"/>
</dbReference>
<dbReference type="InterPro" id="IPR001412">
    <property type="entry name" value="aa-tRNA-synth_I_CS"/>
</dbReference>
<reference evidence="10 11" key="1">
    <citation type="submission" date="2020-08" db="EMBL/GenBank/DDBJ databases">
        <title>Sequencing the genomes of 1000 actinobacteria strains.</title>
        <authorList>
            <person name="Klenk H.-P."/>
        </authorList>
    </citation>
    <scope>NUCLEOTIDE SEQUENCE [LARGE SCALE GENOMIC DNA]</scope>
    <source>
        <strain evidence="10 11">DSM 105369</strain>
    </source>
</reference>
<dbReference type="AlphaFoldDB" id="A0A839N6Z4"/>